<evidence type="ECO:0000259" key="3">
    <source>
        <dbReference type="PROSITE" id="PS51178"/>
    </source>
</evidence>
<feature type="compositionally biased region" description="Low complexity" evidence="1">
    <location>
        <begin position="299"/>
        <end position="333"/>
    </location>
</feature>
<proteinExistence type="predicted"/>
<evidence type="ECO:0000256" key="2">
    <source>
        <dbReference type="SAM" id="Phobius"/>
    </source>
</evidence>
<feature type="compositionally biased region" description="Basic and acidic residues" evidence="1">
    <location>
        <begin position="48"/>
        <end position="62"/>
    </location>
</feature>
<dbReference type="Gene3D" id="3.30.10.20">
    <property type="match status" value="1"/>
</dbReference>
<keyword evidence="2" id="KW-0472">Membrane</keyword>
<feature type="transmembrane region" description="Helical" evidence="2">
    <location>
        <begin position="176"/>
        <end position="198"/>
    </location>
</feature>
<organism evidence="4 5">
    <name type="scientific">Candidatus Limousia pullorum</name>
    <dbReference type="NCBI Taxonomy" id="2840860"/>
    <lineage>
        <taxon>Bacteria</taxon>
        <taxon>Bacillati</taxon>
        <taxon>Bacillota</taxon>
        <taxon>Clostridia</taxon>
        <taxon>Eubacteriales</taxon>
        <taxon>Oscillospiraceae</taxon>
        <taxon>Oscillospiraceae incertae sedis</taxon>
        <taxon>Candidatus Limousia</taxon>
    </lineage>
</organism>
<dbReference type="Gene3D" id="1.20.58.1690">
    <property type="match status" value="1"/>
</dbReference>
<dbReference type="Pfam" id="PF13248">
    <property type="entry name" value="Zn_ribbon_3"/>
    <property type="match status" value="1"/>
</dbReference>
<dbReference type="Proteomes" id="UP000824118">
    <property type="component" value="Unassembled WGS sequence"/>
</dbReference>
<dbReference type="InterPro" id="IPR025582">
    <property type="entry name" value="YARHG_dom"/>
</dbReference>
<feature type="compositionally biased region" description="Acidic residues" evidence="1">
    <location>
        <begin position="97"/>
        <end position="123"/>
    </location>
</feature>
<dbReference type="PROSITE" id="PS51178">
    <property type="entry name" value="PASTA"/>
    <property type="match status" value="1"/>
</dbReference>
<reference evidence="4" key="2">
    <citation type="journal article" date="2021" name="PeerJ">
        <title>Extensive microbial diversity within the chicken gut microbiome revealed by metagenomics and culture.</title>
        <authorList>
            <person name="Gilroy R."/>
            <person name="Ravi A."/>
            <person name="Getino M."/>
            <person name="Pursley I."/>
            <person name="Horton D.L."/>
            <person name="Alikhan N.F."/>
            <person name="Baker D."/>
            <person name="Gharbi K."/>
            <person name="Hall N."/>
            <person name="Watson M."/>
            <person name="Adriaenssens E.M."/>
            <person name="Foster-Nyarko E."/>
            <person name="Jarju S."/>
            <person name="Secka A."/>
            <person name="Antonio M."/>
            <person name="Oren A."/>
            <person name="Chaudhuri R.R."/>
            <person name="La Ragione R."/>
            <person name="Hildebrand F."/>
            <person name="Pallen M.J."/>
        </authorList>
    </citation>
    <scope>NUCLEOTIDE SEQUENCE</scope>
    <source>
        <strain evidence="4">ChiGjej1B1-1684</strain>
    </source>
</reference>
<dbReference type="SUPFAM" id="SSF54184">
    <property type="entry name" value="Penicillin-binding protein 2x (pbp-2x), c-terminal domain"/>
    <property type="match status" value="1"/>
</dbReference>
<comment type="caution">
    <text evidence="4">The sequence shown here is derived from an EMBL/GenBank/DDBJ whole genome shotgun (WGS) entry which is preliminary data.</text>
</comment>
<feature type="compositionally biased region" description="Acidic residues" evidence="1">
    <location>
        <begin position="131"/>
        <end position="155"/>
    </location>
</feature>
<accession>A0A9D1S7U6</accession>
<evidence type="ECO:0000313" key="5">
    <source>
        <dbReference type="Proteomes" id="UP000824118"/>
    </source>
</evidence>
<keyword evidence="2" id="KW-1133">Transmembrane helix</keyword>
<protein>
    <submittedName>
        <fullName evidence="4">YARHG domain-containing protein</fullName>
    </submittedName>
</protein>
<dbReference type="SMART" id="SM01324">
    <property type="entry name" value="YARHG"/>
    <property type="match status" value="1"/>
</dbReference>
<dbReference type="SMART" id="SM00740">
    <property type="entry name" value="PASTA"/>
    <property type="match status" value="1"/>
</dbReference>
<dbReference type="InterPro" id="IPR059113">
    <property type="entry name" value="Znf_ribbon"/>
</dbReference>
<keyword evidence="2" id="KW-0812">Transmembrane</keyword>
<dbReference type="EMBL" id="DVNG01000023">
    <property type="protein sequence ID" value="HIU49717.1"/>
    <property type="molecule type" value="Genomic_DNA"/>
</dbReference>
<gene>
    <name evidence="4" type="ORF">IAD22_01720</name>
</gene>
<evidence type="ECO:0000313" key="4">
    <source>
        <dbReference type="EMBL" id="HIU49717.1"/>
    </source>
</evidence>
<dbReference type="Pfam" id="PF13308">
    <property type="entry name" value="YARHG"/>
    <property type="match status" value="1"/>
</dbReference>
<dbReference type="CDD" id="cd06577">
    <property type="entry name" value="PASTA_pknB"/>
    <property type="match status" value="1"/>
</dbReference>
<feature type="domain" description="PASTA" evidence="3">
    <location>
        <begin position="220"/>
        <end position="292"/>
    </location>
</feature>
<feature type="region of interest" description="Disordered" evidence="1">
    <location>
        <begin position="48"/>
        <end position="165"/>
    </location>
</feature>
<reference evidence="4" key="1">
    <citation type="submission" date="2020-10" db="EMBL/GenBank/DDBJ databases">
        <authorList>
            <person name="Gilroy R."/>
        </authorList>
    </citation>
    <scope>NUCLEOTIDE SEQUENCE</scope>
    <source>
        <strain evidence="4">ChiGjej1B1-1684</strain>
    </source>
</reference>
<evidence type="ECO:0000256" key="1">
    <source>
        <dbReference type="SAM" id="MobiDB-lite"/>
    </source>
</evidence>
<dbReference type="Pfam" id="PF03793">
    <property type="entry name" value="PASTA"/>
    <property type="match status" value="1"/>
</dbReference>
<feature type="region of interest" description="Disordered" evidence="1">
    <location>
        <begin position="293"/>
        <end position="359"/>
    </location>
</feature>
<name>A0A9D1S7U6_9FIRM</name>
<sequence length="444" mass="49293">MNCPKCGKILEPGAVICPNCGETVVENIAEDNGSSLKRSVVSEDVLRNFSDPEHVSDEDNHVSDYFSDTNSSDDENQYFNPDDYKNDDDYQSSFSAFDDDMEDDDQSDESEDSDERDDLYEDEYSPRAVEDYDVFSDDDDDDDEDDDDEDDEDYDSAVIVDNNYQDNDSGAKRTRIVLIAVLILAMLVVVCGVVYLVFGEKLMAGLSTDESSTPATFETGESQSSEAFMFSVPDLKGMKYSDAVTRAREYGLETKIVYEKSETVEKGLVIGQSPSAGTTGKVGDTITITVSLGKDGEATSDTTEATTESTQNTTENTTSKPTTEPTEAPTQKPTQPPTEKPTEKPTEPPTDPPSPGNNYYILPDSATRLLTTSDLSGLSMAELELARNEIYARHGRLFDTDYIQEYFNSQQWYSGTIDPDDFDYGVLSDIEVANVWFIYNYEHS</sequence>
<dbReference type="InterPro" id="IPR005543">
    <property type="entry name" value="PASTA_dom"/>
</dbReference>
<dbReference type="AlphaFoldDB" id="A0A9D1S7U6"/>
<dbReference type="InterPro" id="IPR038434">
    <property type="entry name" value="YARHG_sf"/>
</dbReference>